<dbReference type="EMBL" id="CABR01000035">
    <property type="protein sequence ID" value="CBI09540.1"/>
    <property type="molecule type" value="Genomic_DNA"/>
</dbReference>
<name>E6QQL9_9ZZZZ</name>
<gene>
    <name evidence="1" type="ORF">CARN7_0271</name>
</gene>
<sequence>MSNYYGFVWTSRVCGPTGRFFHVGNKGALSQCTLGLVNEQQVHVIQLRALNILIPSPATGR</sequence>
<reference evidence="1" key="1">
    <citation type="submission" date="2009-10" db="EMBL/GenBank/DDBJ databases">
        <title>Diversity of trophic interactions inside an arsenic-rich microbial ecosystem.</title>
        <authorList>
            <person name="Bertin P.N."/>
            <person name="Heinrich-Salmeron A."/>
            <person name="Pelletier E."/>
            <person name="Goulhen-Chollet F."/>
            <person name="Arsene-Ploetze F."/>
            <person name="Gallien S."/>
            <person name="Calteau A."/>
            <person name="Vallenet D."/>
            <person name="Casiot C."/>
            <person name="Chane-Woon-Ming B."/>
            <person name="Giloteaux L."/>
            <person name="Barakat M."/>
            <person name="Bonnefoy V."/>
            <person name="Bruneel O."/>
            <person name="Chandler M."/>
            <person name="Cleiss J."/>
            <person name="Duran R."/>
            <person name="Elbaz-Poulichet F."/>
            <person name="Fonknechten N."/>
            <person name="Lauga B."/>
            <person name="Mornico D."/>
            <person name="Ortet P."/>
            <person name="Schaeffer C."/>
            <person name="Siguier P."/>
            <person name="Alexander Thil Smith A."/>
            <person name="Van Dorsselaer A."/>
            <person name="Weissenbach J."/>
            <person name="Medigue C."/>
            <person name="Le Paslier D."/>
        </authorList>
    </citation>
    <scope>NUCLEOTIDE SEQUENCE</scope>
</reference>
<proteinExistence type="predicted"/>
<organism evidence="1">
    <name type="scientific">mine drainage metagenome</name>
    <dbReference type="NCBI Taxonomy" id="410659"/>
    <lineage>
        <taxon>unclassified sequences</taxon>
        <taxon>metagenomes</taxon>
        <taxon>ecological metagenomes</taxon>
    </lineage>
</organism>
<comment type="caution">
    <text evidence="1">The sequence shown here is derived from an EMBL/GenBank/DDBJ whole genome shotgun (WGS) entry which is preliminary data.</text>
</comment>
<dbReference type="AlphaFoldDB" id="E6QQL9"/>
<protein>
    <submittedName>
        <fullName evidence="1">Uncharacterized protein</fullName>
    </submittedName>
</protein>
<evidence type="ECO:0000313" key="1">
    <source>
        <dbReference type="EMBL" id="CBI09540.1"/>
    </source>
</evidence>
<accession>E6QQL9</accession>